<evidence type="ECO:0000313" key="2">
    <source>
        <dbReference type="Proteomes" id="UP000293547"/>
    </source>
</evidence>
<dbReference type="EMBL" id="PDWZ02000002">
    <property type="protein sequence ID" value="KAB2109044.1"/>
    <property type="molecule type" value="Genomic_DNA"/>
</dbReference>
<sequence length="131" mass="15194">MDVSRHFRTYPFKIQQRIYPASKTYCKTHLCPPPNTLTYGGGGRISNLAFQPGSDAWCLPGADEREIEIELGEQKERDPKRLNLIYHGLGKDSCLQLRWRRSWRDGHGDFTPNRVNWLQGEEEILDCFVAK</sequence>
<evidence type="ECO:0000313" key="1">
    <source>
        <dbReference type="EMBL" id="KAB2109044.1"/>
    </source>
</evidence>
<reference evidence="1 2" key="1">
    <citation type="journal article" date="2019" name="bioRxiv">
        <title>Genomics, evolutionary history and diagnostics of the Alternaria alternata species group including apple and Asian pear pathotypes.</title>
        <authorList>
            <person name="Armitage A.D."/>
            <person name="Cockerton H.M."/>
            <person name="Sreenivasaprasad S."/>
            <person name="Woodhall J.W."/>
            <person name="Lane C.R."/>
            <person name="Harrison R.J."/>
            <person name="Clarkson J.P."/>
        </authorList>
    </citation>
    <scope>NUCLEOTIDE SEQUENCE [LARGE SCALE GENOMIC DNA]</scope>
    <source>
        <strain evidence="1 2">FERA 650</strain>
    </source>
</reference>
<accession>A0ACB6FXD4</accession>
<name>A0ACB6FXD4_9PLEO</name>
<gene>
    <name evidence="1" type="ORF">AG0111_0g3482</name>
</gene>
<comment type="caution">
    <text evidence="1">The sequence shown here is derived from an EMBL/GenBank/DDBJ whole genome shotgun (WGS) entry which is preliminary data.</text>
</comment>
<organism evidence="1 2">
    <name type="scientific">Alternaria gaisen</name>
    <dbReference type="NCBI Taxonomy" id="167740"/>
    <lineage>
        <taxon>Eukaryota</taxon>
        <taxon>Fungi</taxon>
        <taxon>Dikarya</taxon>
        <taxon>Ascomycota</taxon>
        <taxon>Pezizomycotina</taxon>
        <taxon>Dothideomycetes</taxon>
        <taxon>Pleosporomycetidae</taxon>
        <taxon>Pleosporales</taxon>
        <taxon>Pleosporineae</taxon>
        <taxon>Pleosporaceae</taxon>
        <taxon>Alternaria</taxon>
        <taxon>Alternaria sect. Alternaria</taxon>
    </lineage>
</organism>
<dbReference type="Proteomes" id="UP000293547">
    <property type="component" value="Unassembled WGS sequence"/>
</dbReference>
<protein>
    <submittedName>
        <fullName evidence="1">Uncharacterized protein</fullName>
    </submittedName>
</protein>
<proteinExistence type="predicted"/>
<keyword evidence="2" id="KW-1185">Reference proteome</keyword>